<evidence type="ECO:0000259" key="8">
    <source>
        <dbReference type="PROSITE" id="PS50928"/>
    </source>
</evidence>
<feature type="transmembrane region" description="Helical" evidence="7">
    <location>
        <begin position="271"/>
        <end position="290"/>
    </location>
</feature>
<dbReference type="EMBL" id="QVIA01000025">
    <property type="protein sequence ID" value="RGC27232.1"/>
    <property type="molecule type" value="Genomic_DNA"/>
</dbReference>
<evidence type="ECO:0000256" key="5">
    <source>
        <dbReference type="ARBA" id="ARBA00022989"/>
    </source>
</evidence>
<protein>
    <submittedName>
        <fullName evidence="9">Sugar ABC transporter permease</fullName>
    </submittedName>
</protein>
<keyword evidence="6 7" id="KW-0472">Membrane</keyword>
<dbReference type="SUPFAM" id="SSF161098">
    <property type="entry name" value="MetI-like"/>
    <property type="match status" value="1"/>
</dbReference>
<keyword evidence="4 7" id="KW-0812">Transmembrane</keyword>
<organism evidence="9 10">
    <name type="scientific">Hungatella hathewayi</name>
    <dbReference type="NCBI Taxonomy" id="154046"/>
    <lineage>
        <taxon>Bacteria</taxon>
        <taxon>Bacillati</taxon>
        <taxon>Bacillota</taxon>
        <taxon>Clostridia</taxon>
        <taxon>Lachnospirales</taxon>
        <taxon>Lachnospiraceae</taxon>
        <taxon>Hungatella</taxon>
    </lineage>
</organism>
<dbReference type="AlphaFoldDB" id="A0A3E2WJI0"/>
<keyword evidence="2 7" id="KW-0813">Transport</keyword>
<comment type="caution">
    <text evidence="9">The sequence shown here is derived from an EMBL/GenBank/DDBJ whole genome shotgun (WGS) entry which is preliminary data.</text>
</comment>
<dbReference type="Proteomes" id="UP000261111">
    <property type="component" value="Unassembled WGS sequence"/>
</dbReference>
<sequence length="300" mass="33635">MKPERKKRLLNNDLFLGYLFLLPTFICLGCLILFPVLQTIKQSFFDTNYITGNNNFIGLGNYLDVLQDGVFLKALKIDVIWTLGSVAFQMLLGLLTALLISKDTRMNKIIRSILLTPYVIPIISLVLLFQWMLNDTYGILTNFFVNIGVLEQGGSLLASPVTALPTVIAVNVLRSFPFCMVNYLGGIQAISQDQFEAAMIDGANSWQKFRYITLPSLKPITYSLLVLRMIWEFNAFDMIYLMTAGGPAQSTQHLPILIYTEAVGMFNFGRASAMSILMGIILIVMIVLFSRISKGKEKGR</sequence>
<feature type="transmembrane region" description="Helical" evidence="7">
    <location>
        <begin position="15"/>
        <end position="37"/>
    </location>
</feature>
<evidence type="ECO:0000256" key="6">
    <source>
        <dbReference type="ARBA" id="ARBA00023136"/>
    </source>
</evidence>
<proteinExistence type="inferred from homology"/>
<feature type="domain" description="ABC transmembrane type-1" evidence="8">
    <location>
        <begin position="75"/>
        <end position="289"/>
    </location>
</feature>
<dbReference type="Gene3D" id="1.10.3720.10">
    <property type="entry name" value="MetI-like"/>
    <property type="match status" value="1"/>
</dbReference>
<feature type="transmembrane region" description="Helical" evidence="7">
    <location>
        <begin position="112"/>
        <end position="133"/>
    </location>
</feature>
<dbReference type="CDD" id="cd06261">
    <property type="entry name" value="TM_PBP2"/>
    <property type="match status" value="1"/>
</dbReference>
<dbReference type="GO" id="GO:0055085">
    <property type="term" value="P:transmembrane transport"/>
    <property type="evidence" value="ECO:0007669"/>
    <property type="project" value="InterPro"/>
</dbReference>
<accession>A0A3E2WJI0</accession>
<dbReference type="InterPro" id="IPR035906">
    <property type="entry name" value="MetI-like_sf"/>
</dbReference>
<keyword evidence="5 7" id="KW-1133">Transmembrane helix</keyword>
<name>A0A3E2WJI0_9FIRM</name>
<dbReference type="GeneID" id="93332203"/>
<evidence type="ECO:0000256" key="4">
    <source>
        <dbReference type="ARBA" id="ARBA00022692"/>
    </source>
</evidence>
<evidence type="ECO:0000313" key="10">
    <source>
        <dbReference type="Proteomes" id="UP000261111"/>
    </source>
</evidence>
<evidence type="ECO:0000313" key="9">
    <source>
        <dbReference type="EMBL" id="RGC27232.1"/>
    </source>
</evidence>
<dbReference type="RefSeq" id="WP_025654170.1">
    <property type="nucleotide sequence ID" value="NZ_QVIA01000025.1"/>
</dbReference>
<comment type="subcellular location">
    <subcellularLocation>
        <location evidence="1 7">Cell membrane</location>
        <topology evidence="1 7">Multi-pass membrane protein</topology>
    </subcellularLocation>
</comment>
<comment type="similarity">
    <text evidence="7">Belongs to the binding-protein-dependent transport system permease family.</text>
</comment>
<dbReference type="PANTHER" id="PTHR43005:SF1">
    <property type="entry name" value="SPERMIDINE_PUTRESCINE TRANSPORT SYSTEM PERMEASE PROTEIN"/>
    <property type="match status" value="1"/>
</dbReference>
<feature type="transmembrane region" description="Helical" evidence="7">
    <location>
        <begin position="153"/>
        <end position="173"/>
    </location>
</feature>
<dbReference type="Pfam" id="PF00528">
    <property type="entry name" value="BPD_transp_1"/>
    <property type="match status" value="1"/>
</dbReference>
<feature type="transmembrane region" description="Helical" evidence="7">
    <location>
        <begin position="79"/>
        <end position="100"/>
    </location>
</feature>
<gene>
    <name evidence="9" type="ORF">DWX41_18365</name>
</gene>
<dbReference type="InterPro" id="IPR000515">
    <property type="entry name" value="MetI-like"/>
</dbReference>
<dbReference type="PROSITE" id="PS50928">
    <property type="entry name" value="ABC_TM1"/>
    <property type="match status" value="1"/>
</dbReference>
<evidence type="ECO:0000256" key="1">
    <source>
        <dbReference type="ARBA" id="ARBA00004651"/>
    </source>
</evidence>
<evidence type="ECO:0000256" key="2">
    <source>
        <dbReference type="ARBA" id="ARBA00022448"/>
    </source>
</evidence>
<dbReference type="GO" id="GO:0005886">
    <property type="term" value="C:plasma membrane"/>
    <property type="evidence" value="ECO:0007669"/>
    <property type="project" value="UniProtKB-SubCell"/>
</dbReference>
<dbReference type="PANTHER" id="PTHR43005">
    <property type="entry name" value="BLR7065 PROTEIN"/>
    <property type="match status" value="1"/>
</dbReference>
<keyword evidence="3" id="KW-1003">Cell membrane</keyword>
<evidence type="ECO:0000256" key="3">
    <source>
        <dbReference type="ARBA" id="ARBA00022475"/>
    </source>
</evidence>
<evidence type="ECO:0000256" key="7">
    <source>
        <dbReference type="RuleBase" id="RU363032"/>
    </source>
</evidence>
<feature type="transmembrane region" description="Helical" evidence="7">
    <location>
        <begin position="209"/>
        <end position="231"/>
    </location>
</feature>
<reference evidence="9 10" key="1">
    <citation type="submission" date="2018-08" db="EMBL/GenBank/DDBJ databases">
        <title>A genome reference for cultivated species of the human gut microbiota.</title>
        <authorList>
            <person name="Zou Y."/>
            <person name="Xue W."/>
            <person name="Luo G."/>
        </authorList>
    </citation>
    <scope>NUCLEOTIDE SEQUENCE [LARGE SCALE GENOMIC DNA]</scope>
    <source>
        <strain evidence="9 10">AF19-21</strain>
    </source>
</reference>